<protein>
    <recommendedName>
        <fullName evidence="3">NADP-dependent oxidoreductase domain-containing protein</fullName>
    </recommendedName>
</protein>
<evidence type="ECO:0000313" key="2">
    <source>
        <dbReference type="Proteomes" id="UP001417504"/>
    </source>
</evidence>
<comment type="caution">
    <text evidence="1">The sequence shown here is derived from an EMBL/GenBank/DDBJ whole genome shotgun (WGS) entry which is preliminary data.</text>
</comment>
<dbReference type="EMBL" id="JBBNAE010000010">
    <property type="protein sequence ID" value="KAK9090528.1"/>
    <property type="molecule type" value="Genomic_DNA"/>
</dbReference>
<proteinExistence type="predicted"/>
<dbReference type="AlphaFoldDB" id="A0AAP0EHC7"/>
<dbReference type="PANTHER" id="PTHR11732">
    <property type="entry name" value="ALDO/KETO REDUCTASE"/>
    <property type="match status" value="1"/>
</dbReference>
<keyword evidence="2" id="KW-1185">Reference proteome</keyword>
<dbReference type="InterPro" id="IPR036812">
    <property type="entry name" value="NAD(P)_OxRdtase_dom_sf"/>
</dbReference>
<dbReference type="Gene3D" id="3.20.20.100">
    <property type="entry name" value="NADP-dependent oxidoreductase domain"/>
    <property type="match status" value="2"/>
</dbReference>
<reference evidence="1 2" key="1">
    <citation type="submission" date="2024-01" db="EMBL/GenBank/DDBJ databases">
        <title>Genome assemblies of Stephania.</title>
        <authorList>
            <person name="Yang L."/>
        </authorList>
    </citation>
    <scope>NUCLEOTIDE SEQUENCE [LARGE SCALE GENOMIC DNA]</scope>
    <source>
        <strain evidence="1">QJT</strain>
        <tissue evidence="1">Leaf</tissue>
    </source>
</reference>
<organism evidence="1 2">
    <name type="scientific">Stephania japonica</name>
    <dbReference type="NCBI Taxonomy" id="461633"/>
    <lineage>
        <taxon>Eukaryota</taxon>
        <taxon>Viridiplantae</taxon>
        <taxon>Streptophyta</taxon>
        <taxon>Embryophyta</taxon>
        <taxon>Tracheophyta</taxon>
        <taxon>Spermatophyta</taxon>
        <taxon>Magnoliopsida</taxon>
        <taxon>Ranunculales</taxon>
        <taxon>Menispermaceae</taxon>
        <taxon>Menispermoideae</taxon>
        <taxon>Cissampelideae</taxon>
        <taxon>Stephania</taxon>
    </lineage>
</organism>
<dbReference type="GO" id="GO:0016491">
    <property type="term" value="F:oxidoreductase activity"/>
    <property type="evidence" value="ECO:0007669"/>
    <property type="project" value="InterPro"/>
</dbReference>
<evidence type="ECO:0008006" key="3">
    <source>
        <dbReference type="Google" id="ProtNLM"/>
    </source>
</evidence>
<sequence length="172" mass="18892">MKVKCIPEVILNNGCKMPMVGMGMACYPFPESETAKAAMLKAIEIGCKHFDTSPPYKTEQPLSLTIAEALKHGLIKSHDELFITSSSGAVMLTLTLSFLHFKKLSSEFTIIATATATAHILISISSHRLGLTKFIGVSNFSCKKLEYLLTTAKIPPTVNQVRRFYVNVLINV</sequence>
<name>A0AAP0EHC7_9MAGN</name>
<accession>A0AAP0EHC7</accession>
<dbReference type="Proteomes" id="UP001417504">
    <property type="component" value="Unassembled WGS sequence"/>
</dbReference>
<evidence type="ECO:0000313" key="1">
    <source>
        <dbReference type="EMBL" id="KAK9090528.1"/>
    </source>
</evidence>
<gene>
    <name evidence="1" type="ORF">Sjap_023705</name>
</gene>
<dbReference type="InterPro" id="IPR020471">
    <property type="entry name" value="AKR"/>
</dbReference>
<dbReference type="SUPFAM" id="SSF51430">
    <property type="entry name" value="NAD(P)-linked oxidoreductase"/>
    <property type="match status" value="1"/>
</dbReference>
<dbReference type="PRINTS" id="PR00069">
    <property type="entry name" value="ALDKETRDTASE"/>
</dbReference>